<dbReference type="InterPro" id="IPR001041">
    <property type="entry name" value="2Fe-2S_ferredoxin-type"/>
</dbReference>
<gene>
    <name evidence="8" type="primary">nicA</name>
    <name evidence="8" type="ORF">MOHU_23020</name>
</gene>
<keyword evidence="9" id="KW-1185">Reference proteome</keyword>
<dbReference type="InterPro" id="IPR006058">
    <property type="entry name" value="2Fe2S_fd_BS"/>
</dbReference>
<dbReference type="FunFam" id="1.10.150.120:FF:000003">
    <property type="entry name" value="Carbon monoxide dehydrogenase, small subunit"/>
    <property type="match status" value="1"/>
</dbReference>
<evidence type="ECO:0000256" key="2">
    <source>
        <dbReference type="ARBA" id="ARBA00022723"/>
    </source>
</evidence>
<comment type="caution">
    <text evidence="8">The sequence shown here is derived from an EMBL/GenBank/DDBJ whole genome shotgun (WGS) entry which is preliminary data.</text>
</comment>
<keyword evidence="1" id="KW-0001">2Fe-2S</keyword>
<dbReference type="Proteomes" id="UP000238415">
    <property type="component" value="Unassembled WGS sequence"/>
</dbReference>
<dbReference type="InterPro" id="IPR012675">
    <property type="entry name" value="Beta-grasp_dom_sf"/>
</dbReference>
<evidence type="ECO:0000313" key="9">
    <source>
        <dbReference type="Proteomes" id="UP000238415"/>
    </source>
</evidence>
<proteinExistence type="predicted"/>
<dbReference type="PROSITE" id="PS00197">
    <property type="entry name" value="2FE2S_FER_1"/>
    <property type="match status" value="1"/>
</dbReference>
<dbReference type="PROSITE" id="PS51085">
    <property type="entry name" value="2FE2S_FER_2"/>
    <property type="match status" value="1"/>
</dbReference>
<evidence type="ECO:0000313" key="8">
    <source>
        <dbReference type="EMBL" id="PRR69498.1"/>
    </source>
</evidence>
<keyword evidence="3 8" id="KW-0560">Oxidoreductase</keyword>
<evidence type="ECO:0000256" key="3">
    <source>
        <dbReference type="ARBA" id="ARBA00023002"/>
    </source>
</evidence>
<dbReference type="SUPFAM" id="SSF54292">
    <property type="entry name" value="2Fe-2S ferredoxin-like"/>
    <property type="match status" value="1"/>
</dbReference>
<evidence type="ECO:0000256" key="5">
    <source>
        <dbReference type="ARBA" id="ARBA00023014"/>
    </source>
</evidence>
<dbReference type="GO" id="GO:0051537">
    <property type="term" value="F:2 iron, 2 sulfur cluster binding"/>
    <property type="evidence" value="ECO:0007669"/>
    <property type="project" value="UniProtKB-KW"/>
</dbReference>
<comment type="pathway">
    <text evidence="6">Alkaloid degradation; nicotine degradation.</text>
</comment>
<dbReference type="GO" id="GO:0016491">
    <property type="term" value="F:oxidoreductase activity"/>
    <property type="evidence" value="ECO:0007669"/>
    <property type="project" value="UniProtKB-KW"/>
</dbReference>
<dbReference type="Gene3D" id="1.10.150.120">
    <property type="entry name" value="[2Fe-2S]-binding domain"/>
    <property type="match status" value="1"/>
</dbReference>
<dbReference type="Pfam" id="PF01799">
    <property type="entry name" value="Fer2_2"/>
    <property type="match status" value="1"/>
</dbReference>
<dbReference type="InterPro" id="IPR036010">
    <property type="entry name" value="2Fe-2S_ferredoxin-like_sf"/>
</dbReference>
<keyword evidence="2" id="KW-0479">Metal-binding</keyword>
<dbReference type="CDD" id="cd00207">
    <property type="entry name" value="fer2"/>
    <property type="match status" value="1"/>
</dbReference>
<dbReference type="SUPFAM" id="SSF47741">
    <property type="entry name" value="CO dehydrogenase ISP C-domain like"/>
    <property type="match status" value="1"/>
</dbReference>
<dbReference type="OrthoDB" id="9796880at2"/>
<protein>
    <submittedName>
        <fullName evidence="8">Nicotinate dehydrogenase subunit A</fullName>
        <ecNumber evidence="8">1.17.2.1</ecNumber>
    </submittedName>
</protein>
<dbReference type="FunFam" id="3.10.20.30:FF:000020">
    <property type="entry name" value="Xanthine dehydrogenase iron-sulfur subunit"/>
    <property type="match status" value="1"/>
</dbReference>
<sequence>MDRRWVKLKVNGKERQVYVRPNELLLNVLRNELGLMGTKYGCGIGECGACTVLVNGRAMLSCMILAVTMEGQEITTVEGLGDYDRLHPLQRSFLDEGAVQCGFCTSGMLLTAKALLDENPCPTEEDIRQYLRGNLCRCTGYTAIVKAVQEAAKVMQG</sequence>
<dbReference type="AlphaFoldDB" id="A0A2T0ALM1"/>
<keyword evidence="4" id="KW-0408">Iron</keyword>
<evidence type="ECO:0000256" key="1">
    <source>
        <dbReference type="ARBA" id="ARBA00022714"/>
    </source>
</evidence>
<dbReference type="EC" id="1.17.2.1" evidence="8"/>
<organism evidence="8 9">
    <name type="scientific">Neomoorella humiferrea</name>
    <dbReference type="NCBI Taxonomy" id="676965"/>
    <lineage>
        <taxon>Bacteria</taxon>
        <taxon>Bacillati</taxon>
        <taxon>Bacillota</taxon>
        <taxon>Clostridia</taxon>
        <taxon>Neomoorellales</taxon>
        <taxon>Neomoorellaceae</taxon>
        <taxon>Neomoorella</taxon>
    </lineage>
</organism>
<dbReference type="PANTHER" id="PTHR44379:SF5">
    <property type="entry name" value="OXIDOREDUCTASE WITH IRON-SULFUR SUBUNIT"/>
    <property type="match status" value="1"/>
</dbReference>
<reference evidence="8 9" key="1">
    <citation type="submission" date="2018-03" db="EMBL/GenBank/DDBJ databases">
        <title>Genome sequence of Moorella humiferrea DSM 23265.</title>
        <authorList>
            <person name="Poehlein A."/>
            <person name="Daniel R."/>
        </authorList>
    </citation>
    <scope>NUCLEOTIDE SEQUENCE [LARGE SCALE GENOMIC DNA]</scope>
    <source>
        <strain evidence="8 9">DSM 23265</strain>
    </source>
</reference>
<dbReference type="InterPro" id="IPR002888">
    <property type="entry name" value="2Fe-2S-bd"/>
</dbReference>
<feature type="domain" description="2Fe-2S ferredoxin-type" evidence="7">
    <location>
        <begin position="4"/>
        <end position="80"/>
    </location>
</feature>
<dbReference type="EMBL" id="PVXM01000055">
    <property type="protein sequence ID" value="PRR69498.1"/>
    <property type="molecule type" value="Genomic_DNA"/>
</dbReference>
<evidence type="ECO:0000256" key="6">
    <source>
        <dbReference type="ARBA" id="ARBA00060707"/>
    </source>
</evidence>
<dbReference type="InterPro" id="IPR036884">
    <property type="entry name" value="2Fe-2S-bd_dom_sf"/>
</dbReference>
<evidence type="ECO:0000259" key="7">
    <source>
        <dbReference type="PROSITE" id="PS51085"/>
    </source>
</evidence>
<name>A0A2T0ALM1_9FIRM</name>
<dbReference type="RefSeq" id="WP_106006225.1">
    <property type="nucleotide sequence ID" value="NZ_CP136419.1"/>
</dbReference>
<accession>A0A2T0ALM1</accession>
<dbReference type="InterPro" id="IPR051452">
    <property type="entry name" value="Diverse_Oxidoreductases"/>
</dbReference>
<dbReference type="Gene3D" id="3.10.20.30">
    <property type="match status" value="1"/>
</dbReference>
<dbReference type="PANTHER" id="PTHR44379">
    <property type="entry name" value="OXIDOREDUCTASE WITH IRON-SULFUR SUBUNIT"/>
    <property type="match status" value="1"/>
</dbReference>
<dbReference type="GO" id="GO:0046872">
    <property type="term" value="F:metal ion binding"/>
    <property type="evidence" value="ECO:0007669"/>
    <property type="project" value="UniProtKB-KW"/>
</dbReference>
<evidence type="ECO:0000256" key="4">
    <source>
        <dbReference type="ARBA" id="ARBA00023004"/>
    </source>
</evidence>
<dbReference type="Pfam" id="PF00111">
    <property type="entry name" value="Fer2"/>
    <property type="match status" value="1"/>
</dbReference>
<keyword evidence="5" id="KW-0411">Iron-sulfur</keyword>